<dbReference type="Gene3D" id="1.10.10.10">
    <property type="entry name" value="Winged helix-like DNA-binding domain superfamily/Winged helix DNA-binding domain"/>
    <property type="match status" value="1"/>
</dbReference>
<dbReference type="InterPro" id="IPR036390">
    <property type="entry name" value="WH_DNA-bd_sf"/>
</dbReference>
<dbReference type="HOGENOM" id="CLU_008776_3_1_1"/>
<dbReference type="GeneID" id="7049221"/>
<sequence>MPNSSGSSDFVRKLFNMLEDPEYKHILRWSDTGDSFIVVDDMMAFCYVPDNLQAQDYWYRVQSVAIGSLNEFTKTVLPRHFKHCNFASFVRQLNKYDFHKVRHDDGAPSIYGEGAWEFRHDDFQLHHKDLLDNIKRKAPTSKRNTNNDNTATVLESLRHQVESITESQKVLDRNLCYFTSNYQNVLRRMLDMRRNMETRDAFLRNVISYLYNLESSTPSQQSPSSMFVPSQPLRDLMNSYKILMNERHEEHATTPLSASSLNELQQQDATTVDVKMHRQPASSVYSPTAATEFDVNATQATSSLSMLMSNTSTSSIAGLRNSASSASIVSAAQQQQPQAPIPRPAFVNSFPHVNNHQTAAYMHLESESAQPFSHPSTDSLTGNGLITSPQPQVPITGLWTRRPHILVVEDDELSRTLVVKFLTEFECQVDFSVDGISAVNKANSVSYDLILIDLVLPNLDGLSVTCLIRQYDMNTPIVAMTSNISMDDAMVSFNQGVNDLLLKPFTKSGLMRILKKQLSGLFRSPNNVVDSGMPSSNAVPKPKQGVSFSFEGDSPVYTRQAVEDNSIQAEIPQHQQRPL</sequence>
<dbReference type="PIRSF" id="PIRSF002595">
    <property type="entry name" value="RR_SKN7"/>
    <property type="match status" value="1"/>
</dbReference>
<dbReference type="VEuPathDB" id="FungiDB:SJAG_02472"/>
<feature type="domain" description="Response regulatory" evidence="7">
    <location>
        <begin position="404"/>
        <end position="518"/>
    </location>
</feature>
<keyword evidence="4" id="KW-0804">Transcription</keyword>
<dbReference type="RefSeq" id="XP_002173677.2">
    <property type="nucleotide sequence ID" value="XM_002173641.2"/>
</dbReference>
<dbReference type="GO" id="GO:0090575">
    <property type="term" value="C:RNA polymerase II transcription regulator complex"/>
    <property type="evidence" value="ECO:0007669"/>
    <property type="project" value="EnsemblFungi"/>
</dbReference>
<feature type="region of interest" description="Disordered" evidence="6">
    <location>
        <begin position="531"/>
        <end position="551"/>
    </location>
</feature>
<dbReference type="SMART" id="SM00415">
    <property type="entry name" value="HSF"/>
    <property type="match status" value="1"/>
</dbReference>
<feature type="modified residue" description="4-aspartylphosphate" evidence="5">
    <location>
        <position position="453"/>
    </location>
</feature>
<keyword evidence="10" id="KW-1185">Reference proteome</keyword>
<dbReference type="Gene3D" id="3.40.50.2300">
    <property type="match status" value="1"/>
</dbReference>
<proteinExistence type="predicted"/>
<dbReference type="SUPFAM" id="SSF46785">
    <property type="entry name" value="Winged helix' DNA-binding domain"/>
    <property type="match status" value="2"/>
</dbReference>
<evidence type="ECO:0000313" key="8">
    <source>
        <dbReference type="EMBL" id="EEB07384.2"/>
    </source>
</evidence>
<dbReference type="eggNOG" id="KOG0519">
    <property type="taxonomic scope" value="Eukaryota"/>
</dbReference>
<dbReference type="InterPro" id="IPR000232">
    <property type="entry name" value="HSF_DNA-bd"/>
</dbReference>
<dbReference type="Pfam" id="PF00447">
    <property type="entry name" value="HSF_DNA-bind"/>
    <property type="match status" value="2"/>
</dbReference>
<evidence type="ECO:0000313" key="10">
    <source>
        <dbReference type="Proteomes" id="UP000001744"/>
    </source>
</evidence>
<comment type="subcellular location">
    <subcellularLocation>
        <location evidence="1 4">Nucleus</location>
    </subcellularLocation>
</comment>
<evidence type="ECO:0000256" key="4">
    <source>
        <dbReference type="PIRNR" id="PIRNR002595"/>
    </source>
</evidence>
<accession>B6K2K3</accession>
<name>B6K2K3_SCHJY</name>
<dbReference type="InterPro" id="IPR001789">
    <property type="entry name" value="Sig_transdc_resp-reg_receiver"/>
</dbReference>
<dbReference type="Proteomes" id="UP000001744">
    <property type="component" value="Unassembled WGS sequence"/>
</dbReference>
<dbReference type="GO" id="GO:1900237">
    <property type="term" value="P:positive regulation of induction of conjugation with cellular fusion"/>
    <property type="evidence" value="ECO:0007669"/>
    <property type="project" value="EnsemblFungi"/>
</dbReference>
<dbReference type="Pfam" id="PF00072">
    <property type="entry name" value="Response_reg"/>
    <property type="match status" value="1"/>
</dbReference>
<dbReference type="InterPro" id="IPR014402">
    <property type="entry name" value="Sig_transdc_resp-reg_Skn7"/>
</dbReference>
<dbReference type="STRING" id="402676.B6K2K3"/>
<protein>
    <recommendedName>
        <fullName evidence="4">Transcription factor</fullName>
    </recommendedName>
</protein>
<dbReference type="eggNOG" id="KOG0627">
    <property type="taxonomic scope" value="Eukaryota"/>
</dbReference>
<dbReference type="GO" id="GO:0001228">
    <property type="term" value="F:DNA-binding transcription activator activity, RNA polymerase II-specific"/>
    <property type="evidence" value="ECO:0007669"/>
    <property type="project" value="EnsemblFungi"/>
</dbReference>
<dbReference type="CDD" id="cd17546">
    <property type="entry name" value="REC_hyHK_CKI1_RcsC-like"/>
    <property type="match status" value="1"/>
</dbReference>
<evidence type="ECO:0000256" key="2">
    <source>
        <dbReference type="ARBA" id="ARBA00023125"/>
    </source>
</evidence>
<keyword evidence="4" id="KW-0805">Transcription regulation</keyword>
<dbReference type="InterPro" id="IPR036388">
    <property type="entry name" value="WH-like_DNA-bd_sf"/>
</dbReference>
<dbReference type="SUPFAM" id="SSF52172">
    <property type="entry name" value="CheY-like"/>
    <property type="match status" value="1"/>
</dbReference>
<dbReference type="GO" id="GO:0000156">
    <property type="term" value="F:phosphorelay response regulator activity"/>
    <property type="evidence" value="ECO:0007669"/>
    <property type="project" value="InterPro"/>
</dbReference>
<reference evidence="8 10" key="1">
    <citation type="journal article" date="2011" name="Science">
        <title>Comparative functional genomics of the fission yeasts.</title>
        <authorList>
            <person name="Rhind N."/>
            <person name="Chen Z."/>
            <person name="Yassour M."/>
            <person name="Thompson D.A."/>
            <person name="Haas B.J."/>
            <person name="Habib N."/>
            <person name="Wapinski I."/>
            <person name="Roy S."/>
            <person name="Lin M.F."/>
            <person name="Heiman D.I."/>
            <person name="Young S.K."/>
            <person name="Furuya K."/>
            <person name="Guo Y."/>
            <person name="Pidoux A."/>
            <person name="Chen H.M."/>
            <person name="Robbertse B."/>
            <person name="Goldberg J.M."/>
            <person name="Aoki K."/>
            <person name="Bayne E.H."/>
            <person name="Berlin A.M."/>
            <person name="Desjardins C.A."/>
            <person name="Dobbs E."/>
            <person name="Dukaj L."/>
            <person name="Fan L."/>
            <person name="FitzGerald M.G."/>
            <person name="French C."/>
            <person name="Gujja S."/>
            <person name="Hansen K."/>
            <person name="Keifenheim D."/>
            <person name="Levin J.Z."/>
            <person name="Mosher R.A."/>
            <person name="Mueller C.A."/>
            <person name="Pfiffner J."/>
            <person name="Priest M."/>
            <person name="Russ C."/>
            <person name="Smialowska A."/>
            <person name="Swoboda P."/>
            <person name="Sykes S.M."/>
            <person name="Vaughn M."/>
            <person name="Vengrova S."/>
            <person name="Yoder R."/>
            <person name="Zeng Q."/>
            <person name="Allshire R."/>
            <person name="Baulcombe D."/>
            <person name="Birren B.W."/>
            <person name="Brown W."/>
            <person name="Ekwall K."/>
            <person name="Kellis M."/>
            <person name="Leatherwood J."/>
            <person name="Levin H."/>
            <person name="Margalit H."/>
            <person name="Martienssen R."/>
            <person name="Nieduszynski C.A."/>
            <person name="Spatafora J.W."/>
            <person name="Friedman N."/>
            <person name="Dalgaard J.Z."/>
            <person name="Baumann P."/>
            <person name="Niki H."/>
            <person name="Regev A."/>
            <person name="Nusbaum C."/>
        </authorList>
    </citation>
    <scope>NUCLEOTIDE SEQUENCE [LARGE SCALE GENOMIC DNA]</scope>
    <source>
        <strain evidence="10">yFS275 / FY16936</strain>
    </source>
</reference>
<evidence type="ECO:0000256" key="6">
    <source>
        <dbReference type="SAM" id="MobiDB-lite"/>
    </source>
</evidence>
<dbReference type="OMA" id="TNVDPGW"/>
<dbReference type="EMBL" id="KE651166">
    <property type="protein sequence ID" value="EEB07384.2"/>
    <property type="molecule type" value="Genomic_DNA"/>
</dbReference>
<evidence type="ECO:0000256" key="3">
    <source>
        <dbReference type="ARBA" id="ARBA00023242"/>
    </source>
</evidence>
<keyword evidence="5" id="KW-0597">Phosphoprotein</keyword>
<dbReference type="OrthoDB" id="424572at2759"/>
<evidence type="ECO:0000259" key="7">
    <source>
        <dbReference type="PROSITE" id="PS50110"/>
    </source>
</evidence>
<dbReference type="PROSITE" id="PS50110">
    <property type="entry name" value="RESPONSE_REGULATORY"/>
    <property type="match status" value="1"/>
</dbReference>
<dbReference type="GO" id="GO:0000785">
    <property type="term" value="C:chromatin"/>
    <property type="evidence" value="ECO:0007669"/>
    <property type="project" value="EnsemblFungi"/>
</dbReference>
<gene>
    <name evidence="9" type="primary">prr1</name>
    <name evidence="8" type="ORF">SJAG_02472</name>
</gene>
<dbReference type="PANTHER" id="PTHR10015:SF361">
    <property type="entry name" value="TRANSCRIPTION FACTOR SKN7"/>
    <property type="match status" value="1"/>
</dbReference>
<organism evidence="8 10">
    <name type="scientific">Schizosaccharomyces japonicus (strain yFS275 / FY16936)</name>
    <name type="common">Fission yeast</name>
    <dbReference type="NCBI Taxonomy" id="402676"/>
    <lineage>
        <taxon>Eukaryota</taxon>
        <taxon>Fungi</taxon>
        <taxon>Dikarya</taxon>
        <taxon>Ascomycota</taxon>
        <taxon>Taphrinomycotina</taxon>
        <taxon>Schizosaccharomycetes</taxon>
        <taxon>Schizosaccharomycetales</taxon>
        <taxon>Schizosaccharomycetaceae</taxon>
        <taxon>Schizosaccharomyces</taxon>
    </lineage>
</organism>
<dbReference type="GO" id="GO:0000978">
    <property type="term" value="F:RNA polymerase II cis-regulatory region sequence-specific DNA binding"/>
    <property type="evidence" value="ECO:0007669"/>
    <property type="project" value="EnsemblFungi"/>
</dbReference>
<dbReference type="SMART" id="SM00448">
    <property type="entry name" value="REC"/>
    <property type="match status" value="1"/>
</dbReference>
<dbReference type="InterPro" id="IPR011006">
    <property type="entry name" value="CheY-like_superfamily"/>
</dbReference>
<dbReference type="AlphaFoldDB" id="B6K2K3"/>
<evidence type="ECO:0000256" key="5">
    <source>
        <dbReference type="PROSITE-ProRule" id="PRU00169"/>
    </source>
</evidence>
<keyword evidence="3 4" id="KW-0539">Nucleus</keyword>
<dbReference type="PANTHER" id="PTHR10015">
    <property type="entry name" value="HEAT SHOCK TRANSCRIPTION FACTOR"/>
    <property type="match status" value="1"/>
</dbReference>
<keyword evidence="2 4" id="KW-0238">DNA-binding</keyword>
<evidence type="ECO:0000256" key="1">
    <source>
        <dbReference type="ARBA" id="ARBA00004123"/>
    </source>
</evidence>
<dbReference type="PROSITE" id="PS00434">
    <property type="entry name" value="HSF_DOMAIN"/>
    <property type="match status" value="1"/>
</dbReference>
<dbReference type="JaponicusDB" id="SJAG_02472">
    <property type="gene designation" value="prr1"/>
</dbReference>
<evidence type="ECO:0000313" key="9">
    <source>
        <dbReference type="JaponicusDB" id="SJAG_02472"/>
    </source>
</evidence>